<evidence type="ECO:0000256" key="1">
    <source>
        <dbReference type="SAM" id="MobiDB-lite"/>
    </source>
</evidence>
<reference evidence="2 3" key="1">
    <citation type="journal article" date="2021" name="Elife">
        <title>Chloroplast acquisition without the gene transfer in kleptoplastic sea slugs, Plakobranchus ocellatus.</title>
        <authorList>
            <person name="Maeda T."/>
            <person name="Takahashi S."/>
            <person name="Yoshida T."/>
            <person name="Shimamura S."/>
            <person name="Takaki Y."/>
            <person name="Nagai Y."/>
            <person name="Toyoda A."/>
            <person name="Suzuki Y."/>
            <person name="Arimoto A."/>
            <person name="Ishii H."/>
            <person name="Satoh N."/>
            <person name="Nishiyama T."/>
            <person name="Hasebe M."/>
            <person name="Maruyama T."/>
            <person name="Minagawa J."/>
            <person name="Obokata J."/>
            <person name="Shigenobu S."/>
        </authorList>
    </citation>
    <scope>NUCLEOTIDE SEQUENCE [LARGE SCALE GENOMIC DNA]</scope>
</reference>
<gene>
    <name evidence="2" type="ORF">ElyMa_004587700</name>
</gene>
<feature type="region of interest" description="Disordered" evidence="1">
    <location>
        <begin position="35"/>
        <end position="73"/>
    </location>
</feature>
<name>A0AAV4HXM6_9GAST</name>
<comment type="caution">
    <text evidence="2">The sequence shown here is derived from an EMBL/GenBank/DDBJ whole genome shotgun (WGS) entry which is preliminary data.</text>
</comment>
<dbReference type="Proteomes" id="UP000762676">
    <property type="component" value="Unassembled WGS sequence"/>
</dbReference>
<sequence length="119" mass="13788">MDGAFLEQNAEAIDGEVDEYYRELFKIQKIFNQKVKKMQVEQEEKERERKKKRRLAEEDGKSPPPESDEEDAMKIPEAVNIINSTMDGIKDFKVIFYFTAMFKSCAGFPCLNPVLDSLV</sequence>
<dbReference type="AlphaFoldDB" id="A0AAV4HXM6"/>
<evidence type="ECO:0000313" key="3">
    <source>
        <dbReference type="Proteomes" id="UP000762676"/>
    </source>
</evidence>
<feature type="compositionally biased region" description="Basic and acidic residues" evidence="1">
    <location>
        <begin position="38"/>
        <end position="47"/>
    </location>
</feature>
<proteinExistence type="predicted"/>
<evidence type="ECO:0000313" key="2">
    <source>
        <dbReference type="EMBL" id="GFS01674.1"/>
    </source>
</evidence>
<organism evidence="2 3">
    <name type="scientific">Elysia marginata</name>
    <dbReference type="NCBI Taxonomy" id="1093978"/>
    <lineage>
        <taxon>Eukaryota</taxon>
        <taxon>Metazoa</taxon>
        <taxon>Spiralia</taxon>
        <taxon>Lophotrochozoa</taxon>
        <taxon>Mollusca</taxon>
        <taxon>Gastropoda</taxon>
        <taxon>Heterobranchia</taxon>
        <taxon>Euthyneura</taxon>
        <taxon>Panpulmonata</taxon>
        <taxon>Sacoglossa</taxon>
        <taxon>Placobranchoidea</taxon>
        <taxon>Plakobranchidae</taxon>
        <taxon>Elysia</taxon>
    </lineage>
</organism>
<protein>
    <submittedName>
        <fullName evidence="2">Dynein heavy chain 7, axonemal</fullName>
    </submittedName>
</protein>
<accession>A0AAV4HXM6</accession>
<keyword evidence="3" id="KW-1185">Reference proteome</keyword>
<dbReference type="EMBL" id="BMAT01009212">
    <property type="protein sequence ID" value="GFS01674.1"/>
    <property type="molecule type" value="Genomic_DNA"/>
</dbReference>